<proteinExistence type="predicted"/>
<organism evidence="1 2">
    <name type="scientific">Daphnia pulex</name>
    <name type="common">Water flea</name>
    <dbReference type="NCBI Taxonomy" id="6669"/>
    <lineage>
        <taxon>Eukaryota</taxon>
        <taxon>Metazoa</taxon>
        <taxon>Ecdysozoa</taxon>
        <taxon>Arthropoda</taxon>
        <taxon>Crustacea</taxon>
        <taxon>Branchiopoda</taxon>
        <taxon>Diplostraca</taxon>
        <taxon>Cladocera</taxon>
        <taxon>Anomopoda</taxon>
        <taxon>Daphniidae</taxon>
        <taxon>Daphnia</taxon>
    </lineage>
</organism>
<keyword evidence="2" id="KW-1185">Reference proteome</keyword>
<dbReference type="SUPFAM" id="SSF48403">
    <property type="entry name" value="Ankyrin repeat"/>
    <property type="match status" value="1"/>
</dbReference>
<accession>E9HQY4</accession>
<dbReference type="InParanoid" id="E9HQY4"/>
<gene>
    <name evidence="1" type="ORF">DAPPUDRAFT_332780</name>
</gene>
<reference evidence="1 2" key="1">
    <citation type="journal article" date="2011" name="Science">
        <title>The ecoresponsive genome of Daphnia pulex.</title>
        <authorList>
            <person name="Colbourne J.K."/>
            <person name="Pfrender M.E."/>
            <person name="Gilbert D."/>
            <person name="Thomas W.K."/>
            <person name="Tucker A."/>
            <person name="Oakley T.H."/>
            <person name="Tokishita S."/>
            <person name="Aerts A."/>
            <person name="Arnold G.J."/>
            <person name="Basu M.K."/>
            <person name="Bauer D.J."/>
            <person name="Caceres C.E."/>
            <person name="Carmel L."/>
            <person name="Casola C."/>
            <person name="Choi J.H."/>
            <person name="Detter J.C."/>
            <person name="Dong Q."/>
            <person name="Dusheyko S."/>
            <person name="Eads B.D."/>
            <person name="Frohlich T."/>
            <person name="Geiler-Samerotte K.A."/>
            <person name="Gerlach D."/>
            <person name="Hatcher P."/>
            <person name="Jogdeo S."/>
            <person name="Krijgsveld J."/>
            <person name="Kriventseva E.V."/>
            <person name="Kultz D."/>
            <person name="Laforsch C."/>
            <person name="Lindquist E."/>
            <person name="Lopez J."/>
            <person name="Manak J.R."/>
            <person name="Muller J."/>
            <person name="Pangilinan J."/>
            <person name="Patwardhan R.P."/>
            <person name="Pitluck S."/>
            <person name="Pritham E.J."/>
            <person name="Rechtsteiner A."/>
            <person name="Rho M."/>
            <person name="Rogozin I.B."/>
            <person name="Sakarya O."/>
            <person name="Salamov A."/>
            <person name="Schaack S."/>
            <person name="Shapiro H."/>
            <person name="Shiga Y."/>
            <person name="Skalitzky C."/>
            <person name="Smith Z."/>
            <person name="Souvorov A."/>
            <person name="Sung W."/>
            <person name="Tang Z."/>
            <person name="Tsuchiya D."/>
            <person name="Tu H."/>
            <person name="Vos H."/>
            <person name="Wang M."/>
            <person name="Wolf Y.I."/>
            <person name="Yamagata H."/>
            <person name="Yamada T."/>
            <person name="Ye Y."/>
            <person name="Shaw J.R."/>
            <person name="Andrews J."/>
            <person name="Crease T.J."/>
            <person name="Tang H."/>
            <person name="Lucas S.M."/>
            <person name="Robertson H.M."/>
            <person name="Bork P."/>
            <person name="Koonin E.V."/>
            <person name="Zdobnov E.M."/>
            <person name="Grigoriev I.V."/>
            <person name="Lynch M."/>
            <person name="Boore J.L."/>
        </authorList>
    </citation>
    <scope>NUCLEOTIDE SEQUENCE [LARGE SCALE GENOMIC DNA]</scope>
</reference>
<name>E9HQY4_DAPPU</name>
<dbReference type="InterPro" id="IPR036770">
    <property type="entry name" value="Ankyrin_rpt-contain_sf"/>
</dbReference>
<dbReference type="AlphaFoldDB" id="E9HQY4"/>
<sequence>MVDFRGKPLITHKLELGADPNATDEDGNTALHLLAKNQWTHFDTNAARILMDFGGHLDHANKFGTTVIERLKYRMRCLIRQGSFDASLQALINRVLPLSCCSARVIRQNQIDIRALPSSLQEFVRRH</sequence>
<dbReference type="KEGG" id="dpx:DAPPUDRAFT_332780"/>
<evidence type="ECO:0000313" key="2">
    <source>
        <dbReference type="Proteomes" id="UP000000305"/>
    </source>
</evidence>
<dbReference type="HOGENOM" id="CLU_2078865_0_0_1"/>
<dbReference type="EMBL" id="GL732728">
    <property type="protein sequence ID" value="EFX65832.1"/>
    <property type="molecule type" value="Genomic_DNA"/>
</dbReference>
<evidence type="ECO:0000313" key="1">
    <source>
        <dbReference type="EMBL" id="EFX65832.1"/>
    </source>
</evidence>
<dbReference type="Proteomes" id="UP000000305">
    <property type="component" value="Unassembled WGS sequence"/>
</dbReference>
<protein>
    <submittedName>
        <fullName evidence="1">Uncharacterized protein</fullName>
    </submittedName>
</protein>
<dbReference type="PhylomeDB" id="E9HQY4"/>
<dbReference type="OrthoDB" id="9995210at2759"/>
<dbReference type="STRING" id="6669.E9HQY4"/>
<dbReference type="Gene3D" id="1.25.40.20">
    <property type="entry name" value="Ankyrin repeat-containing domain"/>
    <property type="match status" value="1"/>
</dbReference>